<sequence length="271" mass="31113">MKIQMLGLMRFSYVGLRGYQKEHATVEERRAFLYDADRLERRWFWFENVALPAWQAQTDPDFTLVIMTGPDLPEPHLSRLREIVAATPQFRLELVPPMERHLDACMTAIRDHIDRDVDVVGHFRHDDDDAVALDYIESARSDFAPVFDLWQVDRKLSLDHSRGLMVKVTPRGLQITPRICHNMGVALTVFLGPERDATAVHFNHTKLALWMPGVSVAQPLMFLRLMHDDGDSGSLGAGYPWEADPDTLPQRMRRRFGLDHALLDAAARRFS</sequence>
<dbReference type="AlphaFoldDB" id="A0A2K9EHA2"/>
<evidence type="ECO:0000313" key="2">
    <source>
        <dbReference type="Proteomes" id="UP000233742"/>
    </source>
</evidence>
<evidence type="ECO:0008006" key="3">
    <source>
        <dbReference type="Google" id="ProtNLM"/>
    </source>
</evidence>
<accession>A0A2K9EHA2</accession>
<keyword evidence="2" id="KW-1185">Reference proteome</keyword>
<organism evidence="1 2">
    <name type="scientific">Paracoccus tegillarcae</name>
    <dbReference type="NCBI Taxonomy" id="1529068"/>
    <lineage>
        <taxon>Bacteria</taxon>
        <taxon>Pseudomonadati</taxon>
        <taxon>Pseudomonadota</taxon>
        <taxon>Alphaproteobacteria</taxon>
        <taxon>Rhodobacterales</taxon>
        <taxon>Paracoccaceae</taxon>
        <taxon>Paracoccus</taxon>
    </lineage>
</organism>
<gene>
    <name evidence="1" type="ORF">CUV01_10140</name>
</gene>
<dbReference type="InterPro" id="IPR021466">
    <property type="entry name" value="Put_rhamnosyl_transferase"/>
</dbReference>
<dbReference type="KEGG" id="paro:CUV01_10140"/>
<evidence type="ECO:0000313" key="1">
    <source>
        <dbReference type="EMBL" id="AUH33699.1"/>
    </source>
</evidence>
<proteinExistence type="predicted"/>
<reference evidence="1 2" key="1">
    <citation type="submission" date="2017-12" db="EMBL/GenBank/DDBJ databases">
        <authorList>
            <person name="Hurst M.R.H."/>
        </authorList>
    </citation>
    <scope>NUCLEOTIDE SEQUENCE [LARGE SCALE GENOMIC DNA]</scope>
    <source>
        <strain evidence="1 2">BM15</strain>
    </source>
</reference>
<dbReference type="EMBL" id="CP025408">
    <property type="protein sequence ID" value="AUH33699.1"/>
    <property type="molecule type" value="Genomic_DNA"/>
</dbReference>
<protein>
    <recommendedName>
        <fullName evidence="3">Rhamnosyl transferase</fullName>
    </recommendedName>
</protein>
<dbReference type="RefSeq" id="WP_101460368.1">
    <property type="nucleotide sequence ID" value="NZ_CP025408.1"/>
</dbReference>
<dbReference type="Pfam" id="PF11316">
    <property type="entry name" value="Rhamno_transf"/>
    <property type="match status" value="1"/>
</dbReference>
<name>A0A2K9EHA2_9RHOB</name>
<dbReference type="OrthoDB" id="9771846at2"/>
<dbReference type="Proteomes" id="UP000233742">
    <property type="component" value="Chromosome"/>
</dbReference>